<protein>
    <submittedName>
        <fullName evidence="2">BA75_01247T0</fullName>
    </submittedName>
</protein>
<evidence type="ECO:0000313" key="2">
    <source>
        <dbReference type="EMBL" id="ANZ74144.1"/>
    </source>
</evidence>
<dbReference type="AlphaFoldDB" id="A0A1B2J7Z1"/>
<dbReference type="Proteomes" id="UP000094565">
    <property type="component" value="Chromosome 1"/>
</dbReference>
<name>A0A1B2J7Z1_PICPA</name>
<gene>
    <name evidence="2" type="ORF">ATY40_BA7501247</name>
</gene>
<reference evidence="2 3" key="1">
    <citation type="submission" date="2016-02" db="EMBL/GenBank/DDBJ databases">
        <title>Comparative genomic and transcriptomic foundation for Pichia pastoris.</title>
        <authorList>
            <person name="Love K.R."/>
            <person name="Shah K.A."/>
            <person name="Whittaker C.A."/>
            <person name="Wu J."/>
            <person name="Bartlett M.C."/>
            <person name="Ma D."/>
            <person name="Leeson R.L."/>
            <person name="Priest M."/>
            <person name="Young S.K."/>
            <person name="Love J.C."/>
        </authorList>
    </citation>
    <scope>NUCLEOTIDE SEQUENCE [LARGE SCALE GENOMIC DNA]</scope>
    <source>
        <strain evidence="2 3">ATCC 28485</strain>
    </source>
</reference>
<evidence type="ECO:0000313" key="3">
    <source>
        <dbReference type="Proteomes" id="UP000094565"/>
    </source>
</evidence>
<feature type="region of interest" description="Disordered" evidence="1">
    <location>
        <begin position="1"/>
        <end position="23"/>
    </location>
</feature>
<dbReference type="EMBL" id="CP014584">
    <property type="protein sequence ID" value="ANZ74144.1"/>
    <property type="molecule type" value="Genomic_DNA"/>
</dbReference>
<organism evidence="2 3">
    <name type="scientific">Komagataella pastoris</name>
    <name type="common">Yeast</name>
    <name type="synonym">Pichia pastoris</name>
    <dbReference type="NCBI Taxonomy" id="4922"/>
    <lineage>
        <taxon>Eukaryota</taxon>
        <taxon>Fungi</taxon>
        <taxon>Dikarya</taxon>
        <taxon>Ascomycota</taxon>
        <taxon>Saccharomycotina</taxon>
        <taxon>Pichiomycetes</taxon>
        <taxon>Pichiales</taxon>
        <taxon>Pichiaceae</taxon>
        <taxon>Komagataella</taxon>
    </lineage>
</organism>
<accession>A0A1B2J7Z1</accession>
<feature type="compositionally biased region" description="Basic and acidic residues" evidence="1">
    <location>
        <begin position="7"/>
        <end position="23"/>
    </location>
</feature>
<evidence type="ECO:0000256" key="1">
    <source>
        <dbReference type="SAM" id="MobiDB-lite"/>
    </source>
</evidence>
<keyword evidence="3" id="KW-1185">Reference proteome</keyword>
<proteinExistence type="predicted"/>
<sequence length="190" mass="21843">MDGVWLDDAHEAQNKERHTQSEDSRIKFPWFKKRPQDKKIQISNPFGFNHVLHADNPTAEANVTRNNSVNERRLTTSTTNSVFTRSTSISTLATTHHHGFPRHEKKPSLQSLERIEDQVNGLKCENNLYNLPVHGSDWGLTLEARQKECDAEIARLYEEYYEFEKNLNGSSYDTTIASLNAADVTKRSRI</sequence>
<dbReference type="OrthoDB" id="5237293at2759"/>